<comment type="PTM">
    <text evidence="11">Cleaved by autocatalysis into a large and a small subunit.</text>
</comment>
<dbReference type="InterPro" id="IPR029055">
    <property type="entry name" value="Ntn_hydrolases_N"/>
</dbReference>
<feature type="binding site" evidence="10">
    <location>
        <begin position="459"/>
        <end position="460"/>
    </location>
    <ligand>
        <name>L-glutamate</name>
        <dbReference type="ChEBI" id="CHEBI:29985"/>
    </ligand>
</feature>
<evidence type="ECO:0000256" key="8">
    <source>
        <dbReference type="ARBA" id="ARBA00047417"/>
    </source>
</evidence>
<dbReference type="Pfam" id="PF01019">
    <property type="entry name" value="G_glu_transpept"/>
    <property type="match status" value="1"/>
</dbReference>
<feature type="chain" id="PRO_5016812619" description="Glutathione hydrolase proenzyme" evidence="12">
    <location>
        <begin position="22"/>
        <end position="582"/>
    </location>
</feature>
<evidence type="ECO:0000256" key="3">
    <source>
        <dbReference type="ARBA" id="ARBA00009381"/>
    </source>
</evidence>
<evidence type="ECO:0000256" key="9">
    <source>
        <dbReference type="PIRSR" id="PIRSR600101-1"/>
    </source>
</evidence>
<comment type="catalytic activity">
    <reaction evidence="1 11">
        <text>an S-substituted glutathione + H2O = an S-substituted L-cysteinylglycine + L-glutamate</text>
        <dbReference type="Rhea" id="RHEA:59468"/>
        <dbReference type="ChEBI" id="CHEBI:15377"/>
        <dbReference type="ChEBI" id="CHEBI:29985"/>
        <dbReference type="ChEBI" id="CHEBI:90779"/>
        <dbReference type="ChEBI" id="CHEBI:143103"/>
        <dbReference type="EC" id="3.4.19.13"/>
    </reaction>
</comment>
<feature type="binding site" evidence="10">
    <location>
        <begin position="406"/>
        <end position="408"/>
    </location>
    <ligand>
        <name>L-glutamate</name>
        <dbReference type="ChEBI" id="CHEBI:29985"/>
    </ligand>
</feature>
<dbReference type="InterPro" id="IPR055262">
    <property type="entry name" value="GGT_CS"/>
</dbReference>
<keyword evidence="4 11" id="KW-0808">Transferase</keyword>
<evidence type="ECO:0000256" key="12">
    <source>
        <dbReference type="SAM" id="SignalP"/>
    </source>
</evidence>
<feature type="binding site" evidence="10">
    <location>
        <position position="481"/>
    </location>
    <ligand>
        <name>L-glutamate</name>
        <dbReference type="ChEBI" id="CHEBI:29985"/>
    </ligand>
</feature>
<comment type="caution">
    <text evidence="13">The sequence shown here is derived from an EMBL/GenBank/DDBJ whole genome shotgun (WGS) entry which is preliminary data.</text>
</comment>
<comment type="catalytic activity">
    <reaction evidence="2 11">
        <text>glutathione + H2O = L-cysteinylglycine + L-glutamate</text>
        <dbReference type="Rhea" id="RHEA:28807"/>
        <dbReference type="ChEBI" id="CHEBI:15377"/>
        <dbReference type="ChEBI" id="CHEBI:29985"/>
        <dbReference type="ChEBI" id="CHEBI:57925"/>
        <dbReference type="ChEBI" id="CHEBI:61694"/>
        <dbReference type="EC" id="3.4.19.13"/>
    </reaction>
</comment>
<dbReference type="Gene3D" id="1.10.246.130">
    <property type="match status" value="1"/>
</dbReference>
<feature type="active site" description="Nucleophile" evidence="9">
    <location>
        <position position="388"/>
    </location>
</feature>
<evidence type="ECO:0000313" key="14">
    <source>
        <dbReference type="Proteomes" id="UP000263993"/>
    </source>
</evidence>
<comment type="similarity">
    <text evidence="3 11">Belongs to the gamma-glutamyltransferase family.</text>
</comment>
<comment type="pathway">
    <text evidence="11">Sulfur metabolism; glutathione metabolism.</text>
</comment>
<keyword evidence="12" id="KW-0732">Signal</keyword>
<dbReference type="Gene3D" id="3.60.20.40">
    <property type="match status" value="1"/>
</dbReference>
<comment type="subunit">
    <text evidence="11">This enzyme consists of two polypeptide chains, which are synthesized in precursor form from a single polypeptide.</text>
</comment>
<comment type="catalytic activity">
    <reaction evidence="8 11">
        <text>an N-terminal (5-L-glutamyl)-[peptide] + an alpha-amino acid = 5-L-glutamyl amino acid + an N-terminal L-alpha-aminoacyl-[peptide]</text>
        <dbReference type="Rhea" id="RHEA:23904"/>
        <dbReference type="Rhea" id="RHEA-COMP:9780"/>
        <dbReference type="Rhea" id="RHEA-COMP:9795"/>
        <dbReference type="ChEBI" id="CHEBI:77644"/>
        <dbReference type="ChEBI" id="CHEBI:78597"/>
        <dbReference type="ChEBI" id="CHEBI:78599"/>
        <dbReference type="ChEBI" id="CHEBI:78608"/>
        <dbReference type="EC" id="2.3.2.2"/>
    </reaction>
</comment>
<dbReference type="Proteomes" id="UP000263993">
    <property type="component" value="Unassembled WGS sequence"/>
</dbReference>
<dbReference type="GO" id="GO:0036374">
    <property type="term" value="F:glutathione hydrolase activity"/>
    <property type="evidence" value="ECO:0007669"/>
    <property type="project" value="UniProtKB-UniRule"/>
</dbReference>
<evidence type="ECO:0000256" key="6">
    <source>
        <dbReference type="ARBA" id="ARBA00023145"/>
    </source>
</evidence>
<dbReference type="EMBL" id="QRGO01000001">
    <property type="protein sequence ID" value="RDV03994.1"/>
    <property type="molecule type" value="Genomic_DNA"/>
</dbReference>
<dbReference type="EC" id="3.4.19.13" evidence="11"/>
<evidence type="ECO:0000256" key="4">
    <source>
        <dbReference type="ARBA" id="ARBA00022679"/>
    </source>
</evidence>
<reference evidence="14" key="1">
    <citation type="submission" date="2018-08" db="EMBL/GenBank/DDBJ databases">
        <authorList>
            <person name="Kim S.-J."/>
            <person name="Jung G.-Y."/>
        </authorList>
    </citation>
    <scope>NUCLEOTIDE SEQUENCE [LARGE SCALE GENOMIC DNA]</scope>
    <source>
        <strain evidence="14">GY_H</strain>
    </source>
</reference>
<gene>
    <name evidence="13" type="primary">ggt</name>
    <name evidence="13" type="ORF">DXH78_04970</name>
</gene>
<keyword evidence="14" id="KW-1185">Reference proteome</keyword>
<dbReference type="InterPro" id="IPR000101">
    <property type="entry name" value="GGT_peptidase"/>
</dbReference>
<keyword evidence="5 11" id="KW-0378">Hydrolase</keyword>
<dbReference type="PROSITE" id="PS00462">
    <property type="entry name" value="G_GLU_TRANSPEPTIDASE"/>
    <property type="match status" value="1"/>
</dbReference>
<evidence type="ECO:0000256" key="2">
    <source>
        <dbReference type="ARBA" id="ARBA00001089"/>
    </source>
</evidence>
<protein>
    <recommendedName>
        <fullName evidence="11">Glutathione hydrolase proenzyme</fullName>
        <ecNumber evidence="11">2.3.2.2</ecNumber>
        <ecNumber evidence="11">3.4.19.13</ecNumber>
    </recommendedName>
    <component>
        <recommendedName>
            <fullName evidence="11">Glutathione hydrolase large chain</fullName>
        </recommendedName>
    </component>
    <component>
        <recommendedName>
            <fullName evidence="11">Glutathione hydrolase small chain</fullName>
        </recommendedName>
    </component>
</protein>
<sequence>MFKRFIVSTVALVLTASLVLAQSTPQLQTSQTSFPAAQGIVGQNGMVVAQERIAARIGVEILDRGGNAVDAAVAVGFAMAVTYPRAGNLGGGGFMVIHLAKDNHNTAIDYRETAPAAATPDMFLDAQGNPDPVKSRDSGLSVGVPGTVAGLAMAREKYGSGKLSLSDLLQPAIRLAEQGFAVQDDTADSLPSAAKKLARWPSSASILLKNGGQPLEAGDRLIQSDLADTLKAIAAKGPDGFYRGDVARKIASAVRDAGGIMTADDLAHYRAVERDVIKGTYRGYDIVSMPPPSSGGVHLVEMLNILEGYDLAKLGRNDEALHDFIEAMKRAYADRAVYMGDPDSVKMPIAGLISKKYAASLRATITAKATPSSDIKAGQPADFEGQNTTHFSVIDRDGNAVSNTYTLNFSYGLGLIADGTGVLLNNELDDFTAKAGASNAYGLVGFAANLPAPNKRPLSSMTPTIVLKDGKPFIVTGSPGGSRIITAVLQVVTNVIDFHMTIAEAVTAPRIHHQWMPDIVYVESGFPQAVLDGLAARGHTLEATRPATSGNSIQVLPKTEFQPQRYVGAADPRTRGSLAAGY</sequence>
<proteinExistence type="inferred from homology"/>
<dbReference type="GO" id="GO:0006751">
    <property type="term" value="P:glutathione catabolic process"/>
    <property type="evidence" value="ECO:0007669"/>
    <property type="project" value="UniProtKB-UniRule"/>
</dbReference>
<feature type="signal peptide" evidence="12">
    <location>
        <begin position="1"/>
        <end position="21"/>
    </location>
</feature>
<dbReference type="EC" id="2.3.2.2" evidence="11"/>
<accession>A0A371B8V8</accession>
<dbReference type="SUPFAM" id="SSF56235">
    <property type="entry name" value="N-terminal nucleophile aminohydrolases (Ntn hydrolases)"/>
    <property type="match status" value="1"/>
</dbReference>
<dbReference type="InterPro" id="IPR043137">
    <property type="entry name" value="GGT_ssub_C"/>
</dbReference>
<dbReference type="InterPro" id="IPR043138">
    <property type="entry name" value="GGT_lsub"/>
</dbReference>
<dbReference type="PANTHER" id="PTHR43199">
    <property type="entry name" value="GLUTATHIONE HYDROLASE"/>
    <property type="match status" value="1"/>
</dbReference>
<dbReference type="AlphaFoldDB" id="A0A371B8V8"/>
<evidence type="ECO:0000256" key="7">
    <source>
        <dbReference type="ARBA" id="ARBA00023315"/>
    </source>
</evidence>
<name>A0A371B8V8_9BRAD</name>
<keyword evidence="6 11" id="KW-0865">Zymogen</keyword>
<evidence type="ECO:0000256" key="10">
    <source>
        <dbReference type="PIRSR" id="PIRSR600101-2"/>
    </source>
</evidence>
<dbReference type="PRINTS" id="PR01210">
    <property type="entry name" value="GGTRANSPTASE"/>
</dbReference>
<organism evidence="13 14">
    <name type="scientific">Undibacter mobilis</name>
    <dbReference type="NCBI Taxonomy" id="2292256"/>
    <lineage>
        <taxon>Bacteria</taxon>
        <taxon>Pseudomonadati</taxon>
        <taxon>Pseudomonadota</taxon>
        <taxon>Alphaproteobacteria</taxon>
        <taxon>Hyphomicrobiales</taxon>
        <taxon>Nitrobacteraceae</taxon>
        <taxon>Undibacter</taxon>
    </lineage>
</organism>
<keyword evidence="11" id="KW-0317">Glutathione biosynthesis</keyword>
<keyword evidence="7 11" id="KW-0012">Acyltransferase</keyword>
<dbReference type="RefSeq" id="WP_115516020.1">
    <property type="nucleotide sequence ID" value="NZ_QRGO01000001.1"/>
</dbReference>
<feature type="binding site" evidence="10">
    <location>
        <position position="430"/>
    </location>
    <ligand>
        <name>L-glutamate</name>
        <dbReference type="ChEBI" id="CHEBI:29985"/>
    </ligand>
</feature>
<dbReference type="GO" id="GO:0006750">
    <property type="term" value="P:glutathione biosynthetic process"/>
    <property type="evidence" value="ECO:0007669"/>
    <property type="project" value="UniProtKB-KW"/>
</dbReference>
<dbReference type="UniPathway" id="UPA00204"/>
<evidence type="ECO:0000313" key="13">
    <source>
        <dbReference type="EMBL" id="RDV03994.1"/>
    </source>
</evidence>
<dbReference type="OrthoDB" id="9781342at2"/>
<evidence type="ECO:0000256" key="1">
    <source>
        <dbReference type="ARBA" id="ARBA00001049"/>
    </source>
</evidence>
<evidence type="ECO:0000256" key="11">
    <source>
        <dbReference type="RuleBase" id="RU368036"/>
    </source>
</evidence>
<dbReference type="GO" id="GO:0103068">
    <property type="term" value="F:leukotriene C4 gamma-glutamyl transferase activity"/>
    <property type="evidence" value="ECO:0007669"/>
    <property type="project" value="UniProtKB-EC"/>
</dbReference>
<dbReference type="NCBIfam" id="TIGR00066">
    <property type="entry name" value="g_glut_trans"/>
    <property type="match status" value="1"/>
</dbReference>
<dbReference type="PANTHER" id="PTHR43199:SF1">
    <property type="entry name" value="GLUTATHIONE HYDROLASE PROENZYME"/>
    <property type="match status" value="1"/>
</dbReference>
<evidence type="ECO:0000256" key="5">
    <source>
        <dbReference type="ARBA" id="ARBA00022801"/>
    </source>
</evidence>
<feature type="binding site" evidence="10">
    <location>
        <position position="111"/>
    </location>
    <ligand>
        <name>L-glutamate</name>
        <dbReference type="ChEBI" id="CHEBI:29985"/>
    </ligand>
</feature>
<dbReference type="InterPro" id="IPR051792">
    <property type="entry name" value="GGT_bact"/>
</dbReference>